<keyword evidence="2" id="KW-1185">Reference proteome</keyword>
<dbReference type="EMBL" id="LSMT01000061">
    <property type="protein sequence ID" value="PFX29712.1"/>
    <property type="molecule type" value="Genomic_DNA"/>
</dbReference>
<comment type="caution">
    <text evidence="1">The sequence shown here is derived from an EMBL/GenBank/DDBJ whole genome shotgun (WGS) entry which is preliminary data.</text>
</comment>
<evidence type="ECO:0000313" key="2">
    <source>
        <dbReference type="Proteomes" id="UP000225706"/>
    </source>
</evidence>
<dbReference type="AlphaFoldDB" id="A0A2B4SMH0"/>
<dbReference type="Proteomes" id="UP000225706">
    <property type="component" value="Unassembled WGS sequence"/>
</dbReference>
<name>A0A2B4SMH0_STYPI</name>
<evidence type="ECO:0000313" key="1">
    <source>
        <dbReference type="EMBL" id="PFX29712.1"/>
    </source>
</evidence>
<gene>
    <name evidence="1" type="ORF">AWC38_SpisGene5510</name>
</gene>
<accession>A0A2B4SMH0</accession>
<sequence length="285" mass="32377">MGKVLPSFTELVYETSLRPVAYVGQRYASSSYEQWCKIEQSYGSFWKAFEALYPNRNEEEELQYMIAGSDFVVDLLACLDIMGPVNDEEKRVTGGRFTWKLREESDIKEDHKRVASDLMNPLDRRVQSAVSDHSLTVVQAFDAAGLARLQSGALSADGVVKLEIEHGEYDTYGVRACEAVFPVASNMELIQKWGMDQDPRLAFRYLDRIKEAVKMKFASGQEYSVRLHEQNVFSSCYSQEGIYSIAQPQSHTTLDIVLAKGEPEAIAESYYSCMRAQQKVWKPIK</sequence>
<protein>
    <submittedName>
        <fullName evidence="1">Uncharacterized protein</fullName>
    </submittedName>
</protein>
<proteinExistence type="predicted"/>
<reference evidence="2" key="1">
    <citation type="journal article" date="2017" name="bioRxiv">
        <title>Comparative analysis of the genomes of Stylophora pistillata and Acropora digitifera provides evidence for extensive differences between species of corals.</title>
        <authorList>
            <person name="Voolstra C.R."/>
            <person name="Li Y."/>
            <person name="Liew Y.J."/>
            <person name="Baumgarten S."/>
            <person name="Zoccola D."/>
            <person name="Flot J.-F."/>
            <person name="Tambutte S."/>
            <person name="Allemand D."/>
            <person name="Aranda M."/>
        </authorList>
    </citation>
    <scope>NUCLEOTIDE SEQUENCE [LARGE SCALE GENOMIC DNA]</scope>
</reference>
<organism evidence="1 2">
    <name type="scientific">Stylophora pistillata</name>
    <name type="common">Smooth cauliflower coral</name>
    <dbReference type="NCBI Taxonomy" id="50429"/>
    <lineage>
        <taxon>Eukaryota</taxon>
        <taxon>Metazoa</taxon>
        <taxon>Cnidaria</taxon>
        <taxon>Anthozoa</taxon>
        <taxon>Hexacorallia</taxon>
        <taxon>Scleractinia</taxon>
        <taxon>Astrocoeniina</taxon>
        <taxon>Pocilloporidae</taxon>
        <taxon>Stylophora</taxon>
    </lineage>
</organism>